<feature type="domain" description="SLH" evidence="2">
    <location>
        <begin position="1415"/>
        <end position="1476"/>
    </location>
</feature>
<keyword evidence="4" id="KW-1185">Reference proteome</keyword>
<dbReference type="SUPFAM" id="SSF110296">
    <property type="entry name" value="Oligoxyloglucan reducing end-specific cellobiohydrolase"/>
    <property type="match status" value="1"/>
</dbReference>
<dbReference type="Pfam" id="PF12733">
    <property type="entry name" value="Cadherin-like"/>
    <property type="match status" value="9"/>
</dbReference>
<dbReference type="PANTHER" id="PTHR43308">
    <property type="entry name" value="OUTER MEMBRANE PROTEIN ALPHA-RELATED"/>
    <property type="match status" value="1"/>
</dbReference>
<dbReference type="Gene3D" id="2.60.40.1120">
    <property type="entry name" value="Carboxypeptidase-like, regulatory domain"/>
    <property type="match status" value="1"/>
</dbReference>
<feature type="domain" description="SLH" evidence="2">
    <location>
        <begin position="1477"/>
        <end position="1540"/>
    </location>
</feature>
<feature type="signal peptide" evidence="1">
    <location>
        <begin position="1"/>
        <end position="19"/>
    </location>
</feature>
<dbReference type="InterPro" id="IPR001119">
    <property type="entry name" value="SLH_dom"/>
</dbReference>
<evidence type="ECO:0000313" key="3">
    <source>
        <dbReference type="EMBL" id="MBB6672965.1"/>
    </source>
</evidence>
<feature type="domain" description="SLH" evidence="2">
    <location>
        <begin position="1541"/>
        <end position="1600"/>
    </location>
</feature>
<reference evidence="3 4" key="1">
    <citation type="submission" date="2020-08" db="EMBL/GenBank/DDBJ databases">
        <title>Cohnella phylogeny.</title>
        <authorList>
            <person name="Dunlap C."/>
        </authorList>
    </citation>
    <scope>NUCLEOTIDE SEQUENCE [LARGE SCALE GENOMIC DNA]</scope>
    <source>
        <strain evidence="3 4">DSM 28246</strain>
    </source>
</reference>
<organism evidence="3 4">
    <name type="scientific">Cohnella nanjingensis</name>
    <dbReference type="NCBI Taxonomy" id="1387779"/>
    <lineage>
        <taxon>Bacteria</taxon>
        <taxon>Bacillati</taxon>
        <taxon>Bacillota</taxon>
        <taxon>Bacilli</taxon>
        <taxon>Bacillales</taxon>
        <taxon>Paenibacillaceae</taxon>
        <taxon>Cohnella</taxon>
    </lineage>
</organism>
<dbReference type="InterPro" id="IPR051465">
    <property type="entry name" value="Cell_Envelope_Struct_Comp"/>
</dbReference>
<keyword evidence="1" id="KW-0732">Signal</keyword>
<name>A0A7X0RSV7_9BACL</name>
<dbReference type="PROSITE" id="PS51272">
    <property type="entry name" value="SLH"/>
    <property type="match status" value="3"/>
</dbReference>
<dbReference type="RefSeq" id="WP_185670814.1">
    <property type="nucleotide sequence ID" value="NZ_JACJVP010000032.1"/>
</dbReference>
<gene>
    <name evidence="3" type="ORF">H7C19_19990</name>
</gene>
<evidence type="ECO:0000313" key="4">
    <source>
        <dbReference type="Proteomes" id="UP000547209"/>
    </source>
</evidence>
<dbReference type="PANTHER" id="PTHR43308:SF5">
    <property type="entry name" value="S-LAYER PROTEIN _ PEPTIDOGLYCAN ENDO-BETA-N-ACETYLGLUCOSAMINIDASE"/>
    <property type="match status" value="1"/>
</dbReference>
<dbReference type="Pfam" id="PF00395">
    <property type="entry name" value="SLH"/>
    <property type="match status" value="3"/>
</dbReference>
<feature type="chain" id="PRO_5038732137" evidence="1">
    <location>
        <begin position="20"/>
        <end position="1640"/>
    </location>
</feature>
<evidence type="ECO:0000259" key="2">
    <source>
        <dbReference type="PROSITE" id="PS51272"/>
    </source>
</evidence>
<sequence length="1640" mass="166798">MAVLLVAGLLVFASLGLGAWTPDASAASTWAPRTSGHTNPLYAADYGGGQFLATGSQGDYSTSPDGTTWTKQTVPGASNGATYYTALYTGTSWILAGIDGKITTSPNAAPGSWTARTSAVVNRDLWGSAYGAGKAVVVGWQGTILVSSDDGASWTNYGPAGVDFNSVAYNGSLFVAVGDSGKIYTSTNAATWTLQTSGTGTNLFSLTYGRGLFVAVGESNQAYTSTDGIAWTPRTLPGAVTALYGITFGGNKFSAAGPGGVITVSGDGIAWTTETSGTTSALNGIKSVHGKVIALGDSGTLLTQDLDANANLSALSISSGTLTPNFNSATISYTASVGNATNSITVTPTSADVNASITVNGTAVISGAGQSVFLNTGSNTISVVVTAQDGLSTKTYTLTVTRAASSNANLSGLSISSGTLTPVFSAGTTSYTASVGSSVTSIDVTPTIADSNATVKVNGSATASGSARTVPLIVGSNTVTILVTAQDGNTIKSYTIDVTRAAPLSSNADLSNLTLSAGTLSPAFASGTTSYTASVANGVSNVDVTSTVADGTATVKINGTAVASGSAYTVALNVGANTITVLVTAQDGTTQNTYTITATRAASANADLNNLTINQGTLSPGFASGTPDYTASVGNSVTNLNVTPYVADSTATVTINGDTVISGNAKNVALNVGPNTIMITVTAQDGTTRKTYTITATRAASANADLSNLTINQGTLSPGFASGTSDYTASVGNSVTNVDVTPYVADSTATVKVDGSAAISGNAKNVALNVGPNTITVLVTAQDGTTEKTYSLTVTRAASANADLSNLVISQSTLSPTFAADTTAYTASVGNSVTSLDVTPYVADSTATVRVAGSAITSGNAKNIALDVGPNTITVLVTAQDGTTEKTYSLTVTRAASANADLSNLTISQGTLSPAFASGTTTYTASVGNSAASLDVTPTVADGTATVKVNGSSVSSGNAKNVALAVGPNTINVLVTAQDGTTQQSYTITVTRSASAQADLSDLTISKGLLSPSFESGTTAYTASVANSVYSLDVTPTAADSTATIKINGDDVASGSAKNVALAVGPNTINVLVTAQDGTTQQSYTITVTRSASAQADLSDLTISKGLLSPSFESGTTAYTASVANSVYSLDVTATAADTAAAIKINGDDVPSGAAKSIALNDGVNSIVIEVTAQDGSTRQSYTINVTREQPASPPGSTPPPTTTVTTTVEVKIGGIGGGSLVDIFKRIGISVKFTAEIHTNSDQKLNLADAVIFDKGTLQLRNVPAGTYTLILNVIAPNGQKLAGQRAVLIVDAKGSASLTTELIDPFGIVTDSLTGQPIAGATATLYWADTDLNRSKNRTPGTAVSLPELPDMTPNQNHNPQVTTAAGEYGWMVYPDGDYYMIAEKNGYVVYDSRKDLRNEQQGDSSYIRNGIIHVGQTIVQMDYAMDPNLADKGTHSAYISGYGDGTFKPNRSLTRAELATILARIIPDGTAGPSAAAFKDVPAAYWAKDAISKLSSLSIVNGYPDGTFHPNAPVTRAELASLLIKIKKLDTSTAGKSSFTDIGKHWARAAIVAVESLGYVSGYSDDTFRPNQAVTRAEAVKILNRALGRSANNQEVDSPWKDISTDFWAYKDILEASVTHDYSVPANGTGNEYWTSK</sequence>
<accession>A0A7X0RSV7</accession>
<protein>
    <submittedName>
        <fullName evidence="3">Cadherin-like beta sandwich domain-containing protein</fullName>
    </submittedName>
</protein>
<dbReference type="Proteomes" id="UP000547209">
    <property type="component" value="Unassembled WGS sequence"/>
</dbReference>
<proteinExistence type="predicted"/>
<dbReference type="EMBL" id="JACJVP010000032">
    <property type="protein sequence ID" value="MBB6672965.1"/>
    <property type="molecule type" value="Genomic_DNA"/>
</dbReference>
<evidence type="ECO:0000256" key="1">
    <source>
        <dbReference type="SAM" id="SignalP"/>
    </source>
</evidence>
<dbReference type="InterPro" id="IPR025883">
    <property type="entry name" value="Cadherin-like_domain"/>
</dbReference>
<comment type="caution">
    <text evidence="3">The sequence shown here is derived from an EMBL/GenBank/DDBJ whole genome shotgun (WGS) entry which is preliminary data.</text>
</comment>